<dbReference type="SUPFAM" id="SSF52058">
    <property type="entry name" value="L domain-like"/>
    <property type="match status" value="1"/>
</dbReference>
<dbReference type="PANTHER" id="PTHR45458">
    <property type="entry name" value="SHORT-CHAIN DEHYDROGENASE/REDUCTASE SDR"/>
    <property type="match status" value="1"/>
</dbReference>
<name>A0A8H5HV77_9AGAR</name>
<dbReference type="AlphaFoldDB" id="A0A8H5HV77"/>
<dbReference type="Proteomes" id="UP000518752">
    <property type="component" value="Unassembled WGS sequence"/>
</dbReference>
<proteinExistence type="predicted"/>
<dbReference type="Gene3D" id="3.40.50.720">
    <property type="entry name" value="NAD(P)-binding Rossmann-like Domain"/>
    <property type="match status" value="1"/>
</dbReference>
<dbReference type="InterPro" id="IPR032675">
    <property type="entry name" value="LRR_dom_sf"/>
</dbReference>
<evidence type="ECO:0000313" key="2">
    <source>
        <dbReference type="Proteomes" id="UP000518752"/>
    </source>
</evidence>
<dbReference type="PANTHER" id="PTHR45458:SF2">
    <property type="entry name" value="OXIDOREDUCTASE, SHORT CHAIN DEHYDROGENASE_REDUCTASE FAMILY SUPERFAMILY (AFU_ORTHOLOGUE AFUA_3G13450)"/>
    <property type="match status" value="1"/>
</dbReference>
<dbReference type="InterPro" id="IPR036047">
    <property type="entry name" value="F-box-like_dom_sf"/>
</dbReference>
<reference evidence="1 2" key="1">
    <citation type="journal article" date="2020" name="ISME J.">
        <title>Uncovering the hidden diversity of litter-decomposition mechanisms in mushroom-forming fungi.</title>
        <authorList>
            <person name="Floudas D."/>
            <person name="Bentzer J."/>
            <person name="Ahren D."/>
            <person name="Johansson T."/>
            <person name="Persson P."/>
            <person name="Tunlid A."/>
        </authorList>
    </citation>
    <scope>NUCLEOTIDE SEQUENCE [LARGE SCALE GENOMIC DNA]</scope>
    <source>
        <strain evidence="1 2">CBS 406.79</strain>
    </source>
</reference>
<comment type="caution">
    <text evidence="1">The sequence shown here is derived from an EMBL/GenBank/DDBJ whole genome shotgun (WGS) entry which is preliminary data.</text>
</comment>
<organism evidence="1 2">
    <name type="scientific">Collybiopsis confluens</name>
    <dbReference type="NCBI Taxonomy" id="2823264"/>
    <lineage>
        <taxon>Eukaryota</taxon>
        <taxon>Fungi</taxon>
        <taxon>Dikarya</taxon>
        <taxon>Basidiomycota</taxon>
        <taxon>Agaricomycotina</taxon>
        <taxon>Agaricomycetes</taxon>
        <taxon>Agaricomycetidae</taxon>
        <taxon>Agaricales</taxon>
        <taxon>Marasmiineae</taxon>
        <taxon>Omphalotaceae</taxon>
        <taxon>Collybiopsis</taxon>
    </lineage>
</organism>
<dbReference type="InterPro" id="IPR036291">
    <property type="entry name" value="NAD(P)-bd_dom_sf"/>
</dbReference>
<dbReference type="InterPro" id="IPR052184">
    <property type="entry name" value="SDR_enzymes"/>
</dbReference>
<dbReference type="EMBL" id="JAACJN010000017">
    <property type="protein sequence ID" value="KAF5390028.1"/>
    <property type="molecule type" value="Genomic_DNA"/>
</dbReference>
<protein>
    <submittedName>
        <fullName evidence="1">Uncharacterized protein</fullName>
    </submittedName>
</protein>
<dbReference type="GO" id="GO:0016616">
    <property type="term" value="F:oxidoreductase activity, acting on the CH-OH group of donors, NAD or NADP as acceptor"/>
    <property type="evidence" value="ECO:0007669"/>
    <property type="project" value="TreeGrafter"/>
</dbReference>
<dbReference type="SUPFAM" id="SSF81383">
    <property type="entry name" value="F-box domain"/>
    <property type="match status" value="1"/>
</dbReference>
<evidence type="ECO:0000313" key="1">
    <source>
        <dbReference type="EMBL" id="KAF5390028.1"/>
    </source>
</evidence>
<keyword evidence="2" id="KW-1185">Reference proteome</keyword>
<sequence>MSTSRDLQQEASVGRKEYKALRATCRELKWSIDPLYFFEMHIGPRAGDDPHVAGTTARKTLSILRGLLSNDDTPAYVLTKRLSINLAFAQLLPYLGSMALQDKPRGPISARLNMRAELQRMADERKGKHMKAEDQIAVVEALSLLQAVLPKFQGVQSVEWLFCDLDRVNANPVLHEIVEAITRFPSLSSFYYKYEVDPQFDYVRPPTVCHFHLKNLTSLSFTNVFPTTDATAPFVKLISESPALSSLESVLVVKHGYSKYSIRRLFECLPGDITLPLTNLTLRGWELSDSSDMRHFAHLRSLYLGNCSLPRGVLWKSLERSNTTLVDLTVDLVDDFLVAYLQSYTGLQRFTFRRFDSMSPVVDLILRKLFEALTGHSDTLRELSLEPRERELVSRVNSNLVATMASYLGGLTSLIKLSYRPRVPYQDSETLDDLLCSLLSATENLGYLEVIYLLVDNSRDYSQLLSSVQQALMRLGDSATAAFQNVIPIEIYEYIISFIDHKPTLKSCSLTCRAWLQTSWKTLFWHSVLLIHRRNIHSILEIIERDAHFPTIIRFIQGLLLEQGGSNRLPILTGAAEDDSHLADEDFGAFQFDDLLPRLVGFESTQRLRLGWVRGDTGVSTSRALRDNFGQITALELNSVILSSSAQFFEILAGLPMLKSLTLVGFKFNAGRPAEDARTDTGMAMNATPRPPPRLEELYCNVTEDISEFIFSWILFHHLISIRILAAGLFNQQSNTRISRFLEQSGLALEEVKIWDAYTAAGFDLSPCTNIRTLRMGWIHLSSSSPPNSENFVTDILKTATSPYIQEITVVLQILVSNTPGVEGDLDAFDWGGLVGVLQRPQFKNLRKFCFSVSSHIPVVKRALFKYLRPVALAGKLPFEIEGVFQVVPWSRAEYGGQWMMDVILYWSDKPKRELSLDIKTFNNNTSASVLQSLPPEMPIALIVGASRGLGLELAKNLHGRDGYNVFATTRSLDTHIRPEQLPNEINVIPNIDLTKEDAGAQIVSYLRGDLGLGNASDEQLDLVIVNAGVFKADTLAEPQYDNLVEMFKVVAIAPLMIASHLTRANLLASPSKFILISSEGGSIALRTRQEGAGNYGHHASKAALNMMGKLLSNELNEKQITVGLIHPGFMRTDMTKNVGFDQFYDSGGAVEPSQAAETTIEFVLNELPHDLTGSFWAPRGPRLRSKLIPFLLRMRRDIGEAERVLVPVMGKNLPTPLPIPW</sequence>
<dbReference type="OrthoDB" id="2788229at2759"/>
<dbReference type="PRINTS" id="PR00081">
    <property type="entry name" value="GDHRDH"/>
</dbReference>
<gene>
    <name evidence="1" type="ORF">D9757_003887</name>
</gene>
<accession>A0A8H5HV77</accession>
<dbReference type="Pfam" id="PF00106">
    <property type="entry name" value="adh_short"/>
    <property type="match status" value="1"/>
</dbReference>
<dbReference type="InterPro" id="IPR002347">
    <property type="entry name" value="SDR_fam"/>
</dbReference>
<dbReference type="Gene3D" id="3.80.10.10">
    <property type="entry name" value="Ribonuclease Inhibitor"/>
    <property type="match status" value="1"/>
</dbReference>
<dbReference type="SUPFAM" id="SSF51735">
    <property type="entry name" value="NAD(P)-binding Rossmann-fold domains"/>
    <property type="match status" value="1"/>
</dbReference>